<keyword evidence="4" id="KW-1185">Reference proteome</keyword>
<dbReference type="PANTHER" id="PTHR31639">
    <property type="entry name" value="F-BOX PROTEIN-LIKE"/>
    <property type="match status" value="1"/>
</dbReference>
<dbReference type="SUPFAM" id="SSF81383">
    <property type="entry name" value="F-box domain"/>
    <property type="match status" value="1"/>
</dbReference>
<evidence type="ECO:0000259" key="2">
    <source>
        <dbReference type="Pfam" id="PF24758"/>
    </source>
</evidence>
<dbReference type="Pfam" id="PF08387">
    <property type="entry name" value="FBD"/>
    <property type="match status" value="1"/>
</dbReference>
<dbReference type="InterPro" id="IPR036047">
    <property type="entry name" value="F-box-like_dom_sf"/>
</dbReference>
<dbReference type="Gene3D" id="3.80.10.10">
    <property type="entry name" value="Ribonuclease Inhibitor"/>
    <property type="match status" value="1"/>
</dbReference>
<dbReference type="InterPro" id="IPR055411">
    <property type="entry name" value="LRR_FXL15/At3g58940/PEG3-like"/>
</dbReference>
<sequence length="386" mass="44867">MKRKCSCIDDECSSLDTISTLPQIILETIRCFLPTKEAARTSILSKEWRYKWTRIPKLDFCLSDVSKEITEEKQVEGEKMEMACKPFYDLFQILKLHQGPIHEFTLVIDLDYDQFAFDQIILYLSKNHTVKKLTLRGGDESNWDKLPVSVFSLHHLTNLNLSCCDIDSQQIFNEYCSLSSLSLDAIDICFRSLLQLLSNCPALKSLTLFIVHSALSDGDCTINRLFECLPLVEQLTIIGCDLEWIVVDPVPHELPALLVHLKYFYLREIGFVGDRGLPFLLVLIKCSPNLQKIKLQVDPDHAYNEEEENSVVWEEYSDVWLEHLIELKIKRFNNSKCEMEFVKFILARSPKLKKLSIKCWVYMEQRTEMLEDLLRAPRASRVQIFV</sequence>
<dbReference type="InterPro" id="IPR053781">
    <property type="entry name" value="F-box_AtFBL13-like"/>
</dbReference>
<dbReference type="EMBL" id="JBCNJP010000025">
    <property type="protein sequence ID" value="KAK9054435.1"/>
    <property type="molecule type" value="Genomic_DNA"/>
</dbReference>
<dbReference type="Pfam" id="PF24758">
    <property type="entry name" value="LRR_At5g56370"/>
    <property type="match status" value="1"/>
</dbReference>
<organism evidence="3 4">
    <name type="scientific">Deinandra increscens subsp. villosa</name>
    <dbReference type="NCBI Taxonomy" id="3103831"/>
    <lineage>
        <taxon>Eukaryota</taxon>
        <taxon>Viridiplantae</taxon>
        <taxon>Streptophyta</taxon>
        <taxon>Embryophyta</taxon>
        <taxon>Tracheophyta</taxon>
        <taxon>Spermatophyta</taxon>
        <taxon>Magnoliopsida</taxon>
        <taxon>eudicotyledons</taxon>
        <taxon>Gunneridae</taxon>
        <taxon>Pentapetalae</taxon>
        <taxon>asterids</taxon>
        <taxon>campanulids</taxon>
        <taxon>Asterales</taxon>
        <taxon>Asteraceae</taxon>
        <taxon>Asteroideae</taxon>
        <taxon>Heliantheae alliance</taxon>
        <taxon>Madieae</taxon>
        <taxon>Madiinae</taxon>
        <taxon>Deinandra</taxon>
    </lineage>
</organism>
<evidence type="ECO:0000259" key="1">
    <source>
        <dbReference type="Pfam" id="PF08387"/>
    </source>
</evidence>
<comment type="caution">
    <text evidence="3">The sequence shown here is derived from an EMBL/GenBank/DDBJ whole genome shotgun (WGS) entry which is preliminary data.</text>
</comment>
<dbReference type="Proteomes" id="UP001408789">
    <property type="component" value="Unassembled WGS sequence"/>
</dbReference>
<feature type="domain" description="F-box/LRR-repeat protein 15/At3g58940/PEG3-like LRR" evidence="2">
    <location>
        <begin position="127"/>
        <end position="212"/>
    </location>
</feature>
<dbReference type="InterPro" id="IPR032675">
    <property type="entry name" value="LRR_dom_sf"/>
</dbReference>
<feature type="domain" description="FBD" evidence="1">
    <location>
        <begin position="322"/>
        <end position="357"/>
    </location>
</feature>
<protein>
    <recommendedName>
        <fullName evidence="5">F-box domain-containing protein</fullName>
    </recommendedName>
</protein>
<proteinExistence type="predicted"/>
<dbReference type="CDD" id="cd22160">
    <property type="entry name" value="F-box_AtFBL13-like"/>
    <property type="match status" value="1"/>
</dbReference>
<dbReference type="SUPFAM" id="SSF52047">
    <property type="entry name" value="RNI-like"/>
    <property type="match status" value="1"/>
</dbReference>
<evidence type="ECO:0000313" key="3">
    <source>
        <dbReference type="EMBL" id="KAK9054435.1"/>
    </source>
</evidence>
<reference evidence="3 4" key="1">
    <citation type="submission" date="2024-04" db="EMBL/GenBank/DDBJ databases">
        <title>The reference genome of an endangered Asteraceae, Deinandra increscens subsp. villosa, native to the Central Coast of California.</title>
        <authorList>
            <person name="Guilliams M."/>
            <person name="Hasenstab-Lehman K."/>
            <person name="Meyer R."/>
            <person name="Mcevoy S."/>
        </authorList>
    </citation>
    <scope>NUCLEOTIDE SEQUENCE [LARGE SCALE GENOMIC DNA]</scope>
    <source>
        <tissue evidence="3">Leaf</tissue>
    </source>
</reference>
<dbReference type="AlphaFoldDB" id="A0AAP0GP57"/>
<evidence type="ECO:0008006" key="5">
    <source>
        <dbReference type="Google" id="ProtNLM"/>
    </source>
</evidence>
<gene>
    <name evidence="3" type="ORF">SSX86_025513</name>
</gene>
<dbReference type="InterPro" id="IPR006566">
    <property type="entry name" value="FBD"/>
</dbReference>
<dbReference type="PANTHER" id="PTHR31639:SF315">
    <property type="entry name" value="LEUCINE-RICH REPEAT DOMAIN SUPERFAMILY, F-BOX-LIKE DOMAIN SUPERFAMILY"/>
    <property type="match status" value="1"/>
</dbReference>
<evidence type="ECO:0000313" key="4">
    <source>
        <dbReference type="Proteomes" id="UP001408789"/>
    </source>
</evidence>
<name>A0AAP0GP57_9ASTR</name>
<accession>A0AAP0GP57</accession>